<feature type="region of interest" description="Disordered" evidence="16">
    <location>
        <begin position="202"/>
        <end position="244"/>
    </location>
</feature>
<evidence type="ECO:0000256" key="9">
    <source>
        <dbReference type="ARBA" id="ARBA00023125"/>
    </source>
</evidence>
<organism evidence="20 21">
    <name type="scientific">Stylonychia lemnae</name>
    <name type="common">Ciliate</name>
    <dbReference type="NCBI Taxonomy" id="5949"/>
    <lineage>
        <taxon>Eukaryota</taxon>
        <taxon>Sar</taxon>
        <taxon>Alveolata</taxon>
        <taxon>Ciliophora</taxon>
        <taxon>Intramacronucleata</taxon>
        <taxon>Spirotrichea</taxon>
        <taxon>Stichotrichia</taxon>
        <taxon>Sporadotrichida</taxon>
        <taxon>Oxytrichidae</taxon>
        <taxon>Stylonychinae</taxon>
        <taxon>Stylonychia</taxon>
    </lineage>
</organism>
<feature type="compositionally biased region" description="Polar residues" evidence="16">
    <location>
        <begin position="433"/>
        <end position="442"/>
    </location>
</feature>
<comment type="function">
    <text evidence="14">ATPase component of the INO80 complex which remodels chromatin by shifting nucleosomes and is involved in DNA repair.</text>
</comment>
<evidence type="ECO:0000256" key="10">
    <source>
        <dbReference type="ARBA" id="ARBA00023159"/>
    </source>
</evidence>
<keyword evidence="5 14" id="KW-0227">DNA damage</keyword>
<comment type="catalytic activity">
    <reaction evidence="14">
        <text>ATP + H2O = ADP + phosphate + H(+)</text>
        <dbReference type="Rhea" id="RHEA:13065"/>
        <dbReference type="ChEBI" id="CHEBI:15377"/>
        <dbReference type="ChEBI" id="CHEBI:15378"/>
        <dbReference type="ChEBI" id="CHEBI:30616"/>
        <dbReference type="ChEBI" id="CHEBI:43474"/>
        <dbReference type="ChEBI" id="CHEBI:456216"/>
    </reaction>
</comment>
<dbReference type="GO" id="GO:0006281">
    <property type="term" value="P:DNA repair"/>
    <property type="evidence" value="ECO:0007669"/>
    <property type="project" value="UniProtKB-UniRule"/>
</dbReference>
<evidence type="ECO:0000256" key="14">
    <source>
        <dbReference type="RuleBase" id="RU368001"/>
    </source>
</evidence>
<proteinExistence type="inferred from homology"/>
<dbReference type="GO" id="GO:0003677">
    <property type="term" value="F:DNA binding"/>
    <property type="evidence" value="ECO:0007669"/>
    <property type="project" value="UniProtKB-UniRule"/>
</dbReference>
<feature type="compositionally biased region" description="Basic and acidic residues" evidence="16">
    <location>
        <begin position="220"/>
        <end position="232"/>
    </location>
</feature>
<dbReference type="Gene3D" id="3.40.50.300">
    <property type="entry name" value="P-loop containing nucleotide triphosphate hydrolases"/>
    <property type="match status" value="1"/>
</dbReference>
<dbReference type="InParanoid" id="A0A078AT77"/>
<keyword evidence="13" id="KW-0539">Nucleus</keyword>
<dbReference type="Pfam" id="PF00271">
    <property type="entry name" value="Helicase_C"/>
    <property type="match status" value="1"/>
</dbReference>
<keyword evidence="21" id="KW-1185">Reference proteome</keyword>
<dbReference type="InterPro" id="IPR001650">
    <property type="entry name" value="Helicase_C-like"/>
</dbReference>
<evidence type="ECO:0000256" key="3">
    <source>
        <dbReference type="ARBA" id="ARBA00019805"/>
    </source>
</evidence>
<gene>
    <name evidence="20" type="primary">Contig4919.g5265</name>
    <name evidence="20" type="ORF">STYLEM_14464</name>
</gene>
<feature type="compositionally biased region" description="Polar residues" evidence="16">
    <location>
        <begin position="1683"/>
        <end position="1693"/>
    </location>
</feature>
<dbReference type="FunFam" id="3.40.50.10810:FF:000051">
    <property type="entry name" value="Helicase SWR1"/>
    <property type="match status" value="1"/>
</dbReference>
<protein>
    <recommendedName>
        <fullName evidence="3 14">Chromatin-remodeling ATPase INO80</fullName>
        <ecNumber evidence="14">3.6.4.-</ecNumber>
    </recommendedName>
</protein>
<dbReference type="Pfam" id="PF13892">
    <property type="entry name" value="DBINO"/>
    <property type="match status" value="1"/>
</dbReference>
<evidence type="ECO:0000256" key="8">
    <source>
        <dbReference type="ARBA" id="ARBA00023015"/>
    </source>
</evidence>
<dbReference type="EMBL" id="CCKQ01013685">
    <property type="protein sequence ID" value="CDW85389.1"/>
    <property type="molecule type" value="Genomic_DNA"/>
</dbReference>
<dbReference type="Proteomes" id="UP000039865">
    <property type="component" value="Unassembled WGS sequence"/>
</dbReference>
<sequence>MLHTSSTHINNGGLVSNVDQTIEGTKQQQHNENGSAADQSASQTKIPPQATFEKTSFDQLLCQYDLKHDLPPTIELTQAFLLTQNMKETASKVSGLTAGGSAYHLKNDYVGDAMRLSDAMQSVNRLLGNLGTSDKASNFLLEQRKLMRAQEKENKDIRQLIDEKVREFVDSQEEKMDGMEYVRQKEMIAQTKSRVHELLNEQFTSDDDKATNSPNFRLKNSKDLQNKVKNEGDSQTQEDSEEAVKNRLETEKRIKSIINQLRHDASEYLVGQGEKSSINLRELPLQKICFKLRQNERYRKRRESKAIQKGLLNTLQSTSDQLRKELDCLNNQLKNQKIYHNQSQLENLISKFEQFQGIEKRLNIDGIDKSVSEIDSIQINQRAYEIQNVLLEFCGINAKGQPIAKVKSKRDMFGRILKIPTKSQQLQQYQDQNNESSKSNNDGNKESQPKKKHQELVKMIGLEPEKLFQTLDKYKIRVDRMPKFSNVFERAEPIIPGLGMTVAGSLITSNQGGQMTFARVDGRNVISLQFNPYEVQDPQKKKIYDQAMKDIIDQREKIKSISKQAREKQEQTNIKRAWLNIVKKDIPKAYRQFQKYQADQDTNNKKQSSNCLKEVRKKAIKTQRLAKETTFRAKKLTKEMINFWKKRDKEMADLKRKKEKIEKEMKRKQEEEKEALLQKKRLEFIMQQSEIYAHFMSKKLGLSDEQSKQRANDLEDEKKDHFRRVQIDDRQARNNVASLINENISRVGQFDRETIGKIDHRKEIFEDELEVDKFDNPDVNFNNVIQAPSCFLGNLKDYQLKGMRWLDNLYDQGINGILADEMGLGKTIQAISLLAHLYETKGVWGPFMIIVPVTTLHNWQNELAKFCPTLKVLPYFGSPEERKKLGKFLDPKNLYNPNMRINVLLTSYNLIVNNQKDQAKLLRVKWHYMILDEAQAIKNNLSRRWKVLLQFQTRNRLLLTGTPIQNSMAELWALLHFIMPKLFDSHEQFQEWFSKDIEQHSFNNQGEINKHQLRRLHLVLKPFMLRRLKKDVESEIGPKVEYEKFCEMTHRQRVLYHRIKSKISTKDLFQLVENKAKMENLMNLVMQFRKVCNHPELFERRIGRIPFSFKELQHGMLPNPAFQSIPDLRVQIKNPINFDIPKLIFDECFLSTDNKTKFFRKIRPGVDESLQEVGIETHMNLFNIFGTINLYQKSFESNNSSSFSALRLMMKGNNWSYSETSYLFVADTLIKQIALMHYFYQKYHKRIYDTVINNERDEIFLKHLQVGQNRNSGVDINIIDHINRDYSSSLIYRHNRVYNDKGQLEILSPLVVEDLNVYTNFTKQLRQDLDIFVYAALAEPINYTCRSGTFNRFLISTINSSLHKKALLGNKFKPRFEIHLGKVGKDRSQFLQHEQGYNLQNSVLPNGYQLIEKGILDDVITEKGASILELPNYSRLVTDCAKMQYLDKLLADLSRDNHRVLIFCQMTRMLDILEDFLCWKKYTYFRMDGSTSIPDRRYMVEEYQKNPSIFAFLLSTRAGGLGVNLTAADTVVFYDNDWNPTMDAQATDRAHRIGQTKKVSVYRLVTKRTVEEKILKRARQKQNVQSTVYGGNALKADVFNALDVVDMLLDDQEQKDLKQSGQFLRTKRLKKQAGKPIVPNKNISTTLHRPSINNTAEQNHADYEMNDEEDKHSSKEDKKKQNDTPQKSGMTKKSSADEGPKKPGRKPNPDKQKPPSAQQPMNIFSTVKSNGPDQSSQNRSSSNGGPFSIFKTTTVQKQISTVSEQLNDNNQAYQDDEEEYEDDQNGGDDYGDEQDGEENLFDLLKKKAKALQIEYKDDENPIPLDLDEDDDGGSKQNPKNKKDDNMDEDDDMMVDDY</sequence>
<feature type="compositionally biased region" description="Basic and acidic residues" evidence="16">
    <location>
        <begin position="1659"/>
        <end position="1682"/>
    </location>
</feature>
<dbReference type="Gene3D" id="3.40.50.10810">
    <property type="entry name" value="Tandem AAA-ATPase domain"/>
    <property type="match status" value="1"/>
</dbReference>
<evidence type="ECO:0000256" key="6">
    <source>
        <dbReference type="ARBA" id="ARBA00022801"/>
    </source>
</evidence>
<keyword evidence="4" id="KW-0547">Nucleotide-binding</keyword>
<dbReference type="Pfam" id="PF00176">
    <property type="entry name" value="SNF2-rel_dom"/>
    <property type="match status" value="1"/>
</dbReference>
<feature type="compositionally biased region" description="Polar residues" evidence="16">
    <location>
        <begin position="1750"/>
        <end position="1772"/>
    </location>
</feature>
<keyword evidence="7 14" id="KW-0067">ATP-binding</keyword>
<feature type="region of interest" description="Disordered" evidence="16">
    <location>
        <begin position="1817"/>
        <end position="1857"/>
    </location>
</feature>
<keyword evidence="11" id="KW-0804">Transcription</keyword>
<evidence type="ECO:0000256" key="4">
    <source>
        <dbReference type="ARBA" id="ARBA00022741"/>
    </source>
</evidence>
<feature type="region of interest" description="Disordered" evidence="16">
    <location>
        <begin position="1627"/>
        <end position="1797"/>
    </location>
</feature>
<dbReference type="SMART" id="SM00487">
    <property type="entry name" value="DEXDc"/>
    <property type="match status" value="1"/>
</dbReference>
<keyword evidence="10" id="KW-0010">Activator</keyword>
<dbReference type="OrthoDB" id="448448at2759"/>
<comment type="subcellular location">
    <subcellularLocation>
        <location evidence="1 14">Nucleus</location>
    </subcellularLocation>
</comment>
<dbReference type="InterPro" id="IPR020838">
    <property type="entry name" value="DBINO"/>
</dbReference>
<feature type="region of interest" description="Disordered" evidence="16">
    <location>
        <begin position="25"/>
        <end position="46"/>
    </location>
</feature>
<dbReference type="InterPro" id="IPR000330">
    <property type="entry name" value="SNF2_N"/>
</dbReference>
<dbReference type="InterPro" id="IPR027417">
    <property type="entry name" value="P-loop_NTPase"/>
</dbReference>
<dbReference type="GO" id="GO:0016887">
    <property type="term" value="F:ATP hydrolysis activity"/>
    <property type="evidence" value="ECO:0007669"/>
    <property type="project" value="TreeGrafter"/>
</dbReference>
<dbReference type="EC" id="3.6.4.-" evidence="14"/>
<feature type="compositionally biased region" description="Polar residues" evidence="16">
    <location>
        <begin position="1715"/>
        <end position="1733"/>
    </location>
</feature>
<evidence type="ECO:0000259" key="19">
    <source>
        <dbReference type="PROSITE" id="PS51413"/>
    </source>
</evidence>
<evidence type="ECO:0000256" key="13">
    <source>
        <dbReference type="ARBA" id="ARBA00023242"/>
    </source>
</evidence>
<feature type="compositionally biased region" description="Basic and acidic residues" evidence="16">
    <location>
        <begin position="1694"/>
        <end position="1713"/>
    </location>
</feature>
<feature type="compositionally biased region" description="Acidic residues" evidence="16">
    <location>
        <begin position="1845"/>
        <end position="1857"/>
    </location>
</feature>
<keyword evidence="12 14" id="KW-0234">DNA repair</keyword>
<feature type="coiled-coil region" evidence="15">
    <location>
        <begin position="644"/>
        <end position="681"/>
    </location>
</feature>
<evidence type="ECO:0000256" key="7">
    <source>
        <dbReference type="ARBA" id="ARBA00022840"/>
    </source>
</evidence>
<feature type="domain" description="Helicase C-terminal" evidence="18">
    <location>
        <begin position="1445"/>
        <end position="1595"/>
    </location>
</feature>
<comment type="subunit">
    <text evidence="14">Component of the INO80 chromatin-remodeling complex.</text>
</comment>
<dbReference type="PROSITE" id="PS51194">
    <property type="entry name" value="HELICASE_CTER"/>
    <property type="match status" value="1"/>
</dbReference>
<dbReference type="PANTHER" id="PTHR45685:SF2">
    <property type="entry name" value="CHROMATIN-REMODELING ATPASE INO80"/>
    <property type="match status" value="1"/>
</dbReference>
<evidence type="ECO:0000256" key="16">
    <source>
        <dbReference type="SAM" id="MobiDB-lite"/>
    </source>
</evidence>
<feature type="coiled-coil region" evidence="15">
    <location>
        <begin position="312"/>
        <end position="339"/>
    </location>
</feature>
<evidence type="ECO:0000256" key="15">
    <source>
        <dbReference type="SAM" id="Coils"/>
    </source>
</evidence>
<dbReference type="PANTHER" id="PTHR45685">
    <property type="entry name" value="HELICASE SRCAP-RELATED"/>
    <property type="match status" value="1"/>
</dbReference>
<feature type="domain" description="Helicase ATP-binding" evidence="17">
    <location>
        <begin position="807"/>
        <end position="981"/>
    </location>
</feature>
<dbReference type="PROSITE" id="PS51192">
    <property type="entry name" value="HELICASE_ATP_BIND_1"/>
    <property type="match status" value="1"/>
</dbReference>
<dbReference type="CDD" id="cd18793">
    <property type="entry name" value="SF2_C_SNF"/>
    <property type="match status" value="1"/>
</dbReference>
<evidence type="ECO:0000256" key="12">
    <source>
        <dbReference type="ARBA" id="ARBA00023204"/>
    </source>
</evidence>
<dbReference type="SUPFAM" id="SSF52540">
    <property type="entry name" value="P-loop containing nucleoside triphosphate hydrolases"/>
    <property type="match status" value="2"/>
</dbReference>
<feature type="compositionally biased region" description="Low complexity" evidence="16">
    <location>
        <begin position="1734"/>
        <end position="1745"/>
    </location>
</feature>
<evidence type="ECO:0000259" key="18">
    <source>
        <dbReference type="PROSITE" id="PS51194"/>
    </source>
</evidence>
<dbReference type="InterPro" id="IPR049730">
    <property type="entry name" value="SNF2/RAD54-like_C"/>
</dbReference>
<reference evidence="20 21" key="1">
    <citation type="submission" date="2014-06" db="EMBL/GenBank/DDBJ databases">
        <authorList>
            <person name="Swart Estienne"/>
        </authorList>
    </citation>
    <scope>NUCLEOTIDE SEQUENCE [LARGE SCALE GENOMIC DNA]</scope>
    <source>
        <strain evidence="20 21">130c</strain>
    </source>
</reference>
<feature type="compositionally biased region" description="Acidic residues" evidence="16">
    <location>
        <begin position="1774"/>
        <end position="1797"/>
    </location>
</feature>
<name>A0A078AT77_STYLE</name>
<feature type="region of interest" description="Disordered" evidence="16">
    <location>
        <begin position="423"/>
        <end position="453"/>
    </location>
</feature>
<keyword evidence="9 14" id="KW-0238">DNA-binding</keyword>
<dbReference type="GO" id="GO:0006338">
    <property type="term" value="P:chromatin remodeling"/>
    <property type="evidence" value="ECO:0007669"/>
    <property type="project" value="UniProtKB-UniRule"/>
</dbReference>
<dbReference type="GO" id="GO:0031011">
    <property type="term" value="C:Ino80 complex"/>
    <property type="evidence" value="ECO:0007669"/>
    <property type="project" value="UniProtKB-UniRule"/>
</dbReference>
<keyword evidence="6 14" id="KW-0378">Hydrolase</keyword>
<evidence type="ECO:0000256" key="2">
    <source>
        <dbReference type="ARBA" id="ARBA00007025"/>
    </source>
</evidence>
<comment type="domain">
    <text evidence="14">The DBINO region is involved in binding to DNA.</text>
</comment>
<evidence type="ECO:0000256" key="5">
    <source>
        <dbReference type="ARBA" id="ARBA00022763"/>
    </source>
</evidence>
<evidence type="ECO:0000259" key="17">
    <source>
        <dbReference type="PROSITE" id="PS51192"/>
    </source>
</evidence>
<evidence type="ECO:0000313" key="21">
    <source>
        <dbReference type="Proteomes" id="UP000039865"/>
    </source>
</evidence>
<dbReference type="InterPro" id="IPR014001">
    <property type="entry name" value="Helicase_ATP-bd"/>
</dbReference>
<dbReference type="GO" id="GO:0042393">
    <property type="term" value="F:histone binding"/>
    <property type="evidence" value="ECO:0007669"/>
    <property type="project" value="TreeGrafter"/>
</dbReference>
<evidence type="ECO:0000256" key="1">
    <source>
        <dbReference type="ARBA" id="ARBA00004123"/>
    </source>
</evidence>
<keyword evidence="15" id="KW-0175">Coiled coil</keyword>
<comment type="similarity">
    <text evidence="2 14">Belongs to the SNF2/RAD54 helicase family.</text>
</comment>
<evidence type="ECO:0000313" key="20">
    <source>
        <dbReference type="EMBL" id="CDW85389.1"/>
    </source>
</evidence>
<feature type="compositionally biased region" description="Polar residues" evidence="16">
    <location>
        <begin position="1641"/>
        <end position="1658"/>
    </location>
</feature>
<dbReference type="PROSITE" id="PS51413">
    <property type="entry name" value="DBINO"/>
    <property type="match status" value="1"/>
</dbReference>
<evidence type="ECO:0000256" key="11">
    <source>
        <dbReference type="ARBA" id="ARBA00023163"/>
    </source>
</evidence>
<keyword evidence="8" id="KW-0805">Transcription regulation</keyword>
<dbReference type="InterPro" id="IPR050520">
    <property type="entry name" value="INO80/SWR1_helicase"/>
</dbReference>
<dbReference type="SMART" id="SM00490">
    <property type="entry name" value="HELICc"/>
    <property type="match status" value="1"/>
</dbReference>
<dbReference type="GO" id="GO:0005524">
    <property type="term" value="F:ATP binding"/>
    <property type="evidence" value="ECO:0007669"/>
    <property type="project" value="UniProtKB-UniRule"/>
</dbReference>
<dbReference type="InterPro" id="IPR038718">
    <property type="entry name" value="SNF2-like_sf"/>
</dbReference>
<accession>A0A078AT77</accession>
<feature type="domain" description="DBINO" evidence="19">
    <location>
        <begin position="577"/>
        <end position="702"/>
    </location>
</feature>